<dbReference type="Proteomes" id="UP000694725">
    <property type="component" value="Unplaced"/>
</dbReference>
<dbReference type="Ensembl" id="ENSSSCT00065053217.1">
    <property type="protein sequence ID" value="ENSSSCP00065023136.1"/>
    <property type="gene ID" value="ENSSSCG00065038932.1"/>
</dbReference>
<dbReference type="Proteomes" id="UP000694727">
    <property type="component" value="Unplaced"/>
</dbReference>
<dbReference type="Ensembl" id="ENSSSCT00045066565.1">
    <property type="protein sequence ID" value="ENSSSCP00045047234.1"/>
    <property type="gene ID" value="ENSSSCG00045038383.1"/>
</dbReference>
<reference evidence="1" key="1">
    <citation type="submission" date="2025-05" db="UniProtKB">
        <authorList>
            <consortium name="Ensembl"/>
        </authorList>
    </citation>
    <scope>IDENTIFICATION</scope>
</reference>
<evidence type="ECO:0000313" key="1">
    <source>
        <dbReference type="Ensembl" id="ENSSSCP00025043519.1"/>
    </source>
</evidence>
<sequence length="255" mass="29911">MKLEHTLIPCTKINSKWLKNLNVRQDTIQLLEENIGKTFSNINLTNVFSGQFHKATEIKAKINHWGLIKLTSFCTAKETIKKQKDNLQNGRKIVLNNTTDKGLISNIDKQLIQLNSKKANNPIEKWSKDPNRHFSKEDIQMANKHMKKCSTSWIIREMQIKTTVRYHVTPVRMAIISKSTKNKCWRGCGEKGTLLHCWWECQLVQPLWRTVWGYLRKLYIELHMTQQSCSWAYIWTKLSLKKTLVPVCSLQHYSQ</sequence>
<dbReference type="Ensembl" id="ENSSSCT00025098943.1">
    <property type="protein sequence ID" value="ENSSSCP00025043519.1"/>
    <property type="gene ID" value="ENSSSCG00025072013.1"/>
</dbReference>
<dbReference type="AlphaFoldDB" id="A0A8D0TC77"/>
<protein>
    <submittedName>
        <fullName evidence="1">Uncharacterized protein</fullName>
    </submittedName>
</protein>
<accession>A0A8D0TC77</accession>
<dbReference type="Proteomes" id="UP000694728">
    <property type="component" value="Unplaced"/>
</dbReference>
<name>A0A8D0TC77_PIG</name>
<proteinExistence type="predicted"/>
<evidence type="ECO:0000313" key="2">
    <source>
        <dbReference type="Proteomes" id="UP000694727"/>
    </source>
</evidence>
<organism evidence="1 2">
    <name type="scientific">Sus scrofa</name>
    <name type="common">Pig</name>
    <dbReference type="NCBI Taxonomy" id="9823"/>
    <lineage>
        <taxon>Eukaryota</taxon>
        <taxon>Metazoa</taxon>
        <taxon>Chordata</taxon>
        <taxon>Craniata</taxon>
        <taxon>Vertebrata</taxon>
        <taxon>Euteleostomi</taxon>
        <taxon>Mammalia</taxon>
        <taxon>Eutheria</taxon>
        <taxon>Laurasiatheria</taxon>
        <taxon>Artiodactyla</taxon>
        <taxon>Suina</taxon>
        <taxon>Suidae</taxon>
        <taxon>Sus</taxon>
    </lineage>
</organism>